<feature type="domain" description="YdbS-like PH" evidence="1">
    <location>
        <begin position="97"/>
        <end position="166"/>
    </location>
</feature>
<dbReference type="AlphaFoldDB" id="A0A1G9VY98"/>
<dbReference type="InterPro" id="IPR005182">
    <property type="entry name" value="YdbS-like_PH"/>
</dbReference>
<dbReference type="RefSeq" id="WP_091714426.1">
    <property type="nucleotide sequence ID" value="NZ_FNHS01000003.1"/>
</dbReference>
<dbReference type="NCBIfam" id="NF040894">
    <property type="entry name" value="puhB_PGC"/>
    <property type="match status" value="1"/>
</dbReference>
<evidence type="ECO:0000313" key="2">
    <source>
        <dbReference type="EMBL" id="SDM77272.1"/>
    </source>
</evidence>
<accession>A0A1G9VY98</accession>
<gene>
    <name evidence="2" type="ORF">SAMN05216360_103336</name>
</gene>
<proteinExistence type="predicted"/>
<dbReference type="EMBL" id="FNHS01000003">
    <property type="protein sequence ID" value="SDM77272.1"/>
    <property type="molecule type" value="Genomic_DNA"/>
</dbReference>
<dbReference type="InterPro" id="IPR054839">
    <property type="entry name" value="puhB_PGC"/>
</dbReference>
<evidence type="ECO:0000259" key="1">
    <source>
        <dbReference type="Pfam" id="PF03703"/>
    </source>
</evidence>
<dbReference type="Proteomes" id="UP000198704">
    <property type="component" value="Unassembled WGS sequence"/>
</dbReference>
<sequence length="214" mass="23404">MSEITTRMDEPGAVGFTLEPGEQILWQGRPQAQALRRHLLKVRWVMAYVCGLIAWKLALIVWVRGLRPQEVSDVAALVIQGTALGLILTYFAWALARNTTYTLTSLRLVIHHGIALQGTVDIPLRALRSVAVRHRADGSGDIALEIRDGGGIGFAKLWPHVRGANLAHPIPMLRGLSDAAVLGSRLSRQLSRFHDMQIDTTMQADVPIAAARAA</sequence>
<organism evidence="2 3">
    <name type="scientific">Methylobacterium phyllostachyos</name>
    <dbReference type="NCBI Taxonomy" id="582672"/>
    <lineage>
        <taxon>Bacteria</taxon>
        <taxon>Pseudomonadati</taxon>
        <taxon>Pseudomonadota</taxon>
        <taxon>Alphaproteobacteria</taxon>
        <taxon>Hyphomicrobiales</taxon>
        <taxon>Methylobacteriaceae</taxon>
        <taxon>Methylobacterium</taxon>
    </lineage>
</organism>
<reference evidence="3" key="1">
    <citation type="submission" date="2016-10" db="EMBL/GenBank/DDBJ databases">
        <authorList>
            <person name="Varghese N."/>
            <person name="Submissions S."/>
        </authorList>
    </citation>
    <scope>NUCLEOTIDE SEQUENCE [LARGE SCALE GENOMIC DNA]</scope>
    <source>
        <strain evidence="3">BL47</strain>
    </source>
</reference>
<dbReference type="Pfam" id="PF03703">
    <property type="entry name" value="bPH_2"/>
    <property type="match status" value="1"/>
</dbReference>
<dbReference type="STRING" id="582672.SAMN05216360_103336"/>
<keyword evidence="3" id="KW-1185">Reference proteome</keyword>
<evidence type="ECO:0000313" key="3">
    <source>
        <dbReference type="Proteomes" id="UP000198704"/>
    </source>
</evidence>
<protein>
    <submittedName>
        <fullName evidence="2">PH domain-containing protein</fullName>
    </submittedName>
</protein>
<dbReference type="OrthoDB" id="7345733at2"/>
<name>A0A1G9VY98_9HYPH</name>